<feature type="region of interest" description="Disordered" evidence="1">
    <location>
        <begin position="1"/>
        <end position="54"/>
    </location>
</feature>
<feature type="compositionally biased region" description="Basic residues" evidence="1">
    <location>
        <begin position="1"/>
        <end position="18"/>
    </location>
</feature>
<protein>
    <submittedName>
        <fullName evidence="2">Uncharacterized protein</fullName>
    </submittedName>
</protein>
<sequence length="54" mass="6191">MNLKKKKRVEIYFHHKQKFPPAGNNPKTKNSLQNGSVKTGANLQGKKEKTKKQN</sequence>
<reference evidence="2" key="1">
    <citation type="journal article" date="2020" name="J. ISSAAS">
        <title>Lactobacilli and other gastrointestinal microbiota of Peromyscus leucopus, reservoir host for agents of Lyme disease and other zoonoses in North America.</title>
        <authorList>
            <person name="Milovic A."/>
            <person name="Bassam K."/>
            <person name="Shao H."/>
            <person name="Chatzistamou I."/>
            <person name="Tufts D.M."/>
            <person name="Diuk-Wasser M."/>
            <person name="Barbour A.G."/>
        </authorList>
    </citation>
    <scope>NUCLEOTIDE SEQUENCE</scope>
    <source>
        <strain evidence="2">LL30</strain>
    </source>
</reference>
<dbReference type="EMBL" id="MN577571">
    <property type="protein sequence ID" value="QGT50719.1"/>
    <property type="molecule type" value="Genomic_DNA"/>
</dbReference>
<name>A0A650ELT2_9BACT</name>
<feature type="compositionally biased region" description="Polar residues" evidence="1">
    <location>
        <begin position="25"/>
        <end position="42"/>
    </location>
</feature>
<evidence type="ECO:0000256" key="1">
    <source>
        <dbReference type="SAM" id="MobiDB-lite"/>
    </source>
</evidence>
<proteinExistence type="predicted"/>
<evidence type="ECO:0000313" key="2">
    <source>
        <dbReference type="EMBL" id="QGT50719.1"/>
    </source>
</evidence>
<organism evidence="2">
    <name type="scientific">uncultured Elusimicrobia bacterium</name>
    <dbReference type="NCBI Taxonomy" id="699876"/>
    <lineage>
        <taxon>Bacteria</taxon>
        <taxon>Pseudomonadati</taxon>
        <taxon>Elusimicrobiota</taxon>
        <taxon>Elusimicrobia</taxon>
        <taxon>environmental samples</taxon>
    </lineage>
</organism>
<dbReference type="AlphaFoldDB" id="A0A650ELT2"/>
<gene>
    <name evidence="2" type="ORF">Elusimicrob1349_1890</name>
</gene>
<accession>A0A650ELT2</accession>